<dbReference type="AlphaFoldDB" id="A0A6A6TT11"/>
<evidence type="ECO:0000313" key="3">
    <source>
        <dbReference type="Proteomes" id="UP000799324"/>
    </source>
</evidence>
<evidence type="ECO:0000313" key="2">
    <source>
        <dbReference type="EMBL" id="KAF2662940.1"/>
    </source>
</evidence>
<reference evidence="2" key="1">
    <citation type="journal article" date="2020" name="Stud. Mycol.">
        <title>101 Dothideomycetes genomes: a test case for predicting lifestyles and emergence of pathogens.</title>
        <authorList>
            <person name="Haridas S."/>
            <person name="Albert R."/>
            <person name="Binder M."/>
            <person name="Bloem J."/>
            <person name="Labutti K."/>
            <person name="Salamov A."/>
            <person name="Andreopoulos B."/>
            <person name="Baker S."/>
            <person name="Barry K."/>
            <person name="Bills G."/>
            <person name="Bluhm B."/>
            <person name="Cannon C."/>
            <person name="Castanera R."/>
            <person name="Culley D."/>
            <person name="Daum C."/>
            <person name="Ezra D."/>
            <person name="Gonzalez J."/>
            <person name="Henrissat B."/>
            <person name="Kuo A."/>
            <person name="Liang C."/>
            <person name="Lipzen A."/>
            <person name="Lutzoni F."/>
            <person name="Magnuson J."/>
            <person name="Mondo S."/>
            <person name="Nolan M."/>
            <person name="Ohm R."/>
            <person name="Pangilinan J."/>
            <person name="Park H.-J."/>
            <person name="Ramirez L."/>
            <person name="Alfaro M."/>
            <person name="Sun H."/>
            <person name="Tritt A."/>
            <person name="Yoshinaga Y."/>
            <person name="Zwiers L.-H."/>
            <person name="Turgeon B."/>
            <person name="Goodwin S."/>
            <person name="Spatafora J."/>
            <person name="Crous P."/>
            <person name="Grigoriev I."/>
        </authorList>
    </citation>
    <scope>NUCLEOTIDE SEQUENCE</scope>
    <source>
        <strain evidence="2">CBS 122681</strain>
    </source>
</reference>
<feature type="compositionally biased region" description="Basic and acidic residues" evidence="1">
    <location>
        <begin position="13"/>
        <end position="44"/>
    </location>
</feature>
<evidence type="ECO:0000256" key="1">
    <source>
        <dbReference type="SAM" id="MobiDB-lite"/>
    </source>
</evidence>
<feature type="region of interest" description="Disordered" evidence="1">
    <location>
        <begin position="9"/>
        <end position="44"/>
    </location>
</feature>
<proteinExistence type="predicted"/>
<dbReference type="Proteomes" id="UP000799324">
    <property type="component" value="Unassembled WGS sequence"/>
</dbReference>
<name>A0A6A6TT11_9PLEO</name>
<gene>
    <name evidence="2" type="ORF">K491DRAFT_7950</name>
</gene>
<keyword evidence="3" id="KW-1185">Reference proteome</keyword>
<organism evidence="2 3">
    <name type="scientific">Lophiostoma macrostomum CBS 122681</name>
    <dbReference type="NCBI Taxonomy" id="1314788"/>
    <lineage>
        <taxon>Eukaryota</taxon>
        <taxon>Fungi</taxon>
        <taxon>Dikarya</taxon>
        <taxon>Ascomycota</taxon>
        <taxon>Pezizomycotina</taxon>
        <taxon>Dothideomycetes</taxon>
        <taxon>Pleosporomycetidae</taxon>
        <taxon>Pleosporales</taxon>
        <taxon>Lophiostomataceae</taxon>
        <taxon>Lophiostoma</taxon>
    </lineage>
</organism>
<accession>A0A6A6TT11</accession>
<sequence>MIHHGLALANGRRAAETGARKGSRGESLQRRRTVEGKSSLRRDGIRSARTMATGSCVRCLLPSALSGSLVAGTVNTPSTFGPGLLCAATGRAGAISALLAGLLDVLSSRLALAARRFAARGLDDSKVSASGASGRLLLLAAPLGARGWQALWREELAGLGVNGGLLPSLHRLR</sequence>
<dbReference type="EMBL" id="MU004288">
    <property type="protein sequence ID" value="KAF2662940.1"/>
    <property type="molecule type" value="Genomic_DNA"/>
</dbReference>
<protein>
    <submittedName>
        <fullName evidence="2">Uncharacterized protein</fullName>
    </submittedName>
</protein>